<reference evidence="1 2" key="1">
    <citation type="submission" date="2018-08" db="EMBL/GenBank/DDBJ databases">
        <title>A genome reference for cultivated species of the human gut microbiota.</title>
        <authorList>
            <person name="Zou Y."/>
            <person name="Xue W."/>
            <person name="Luo G."/>
        </authorList>
    </citation>
    <scope>NUCLEOTIDE SEQUENCE [LARGE SCALE GENOMIC DNA]</scope>
    <source>
        <strain evidence="1 2">TM09-12</strain>
    </source>
</reference>
<name>A0A374NWW9_9FIRM</name>
<evidence type="ECO:0000313" key="2">
    <source>
        <dbReference type="Proteomes" id="UP000263014"/>
    </source>
</evidence>
<organism evidence="1 2">
    <name type="scientific">Hungatella hathewayi</name>
    <dbReference type="NCBI Taxonomy" id="154046"/>
    <lineage>
        <taxon>Bacteria</taxon>
        <taxon>Bacillati</taxon>
        <taxon>Bacillota</taxon>
        <taxon>Clostridia</taxon>
        <taxon>Lachnospirales</taxon>
        <taxon>Lachnospiraceae</taxon>
        <taxon>Hungatella</taxon>
    </lineage>
</organism>
<dbReference type="EMBL" id="QSON01000029">
    <property type="protein sequence ID" value="RGI95623.1"/>
    <property type="molecule type" value="Genomic_DNA"/>
</dbReference>
<evidence type="ECO:0000313" key="1">
    <source>
        <dbReference type="EMBL" id="RGI95623.1"/>
    </source>
</evidence>
<protein>
    <submittedName>
        <fullName evidence="1">Uncharacterized protein</fullName>
    </submittedName>
</protein>
<dbReference type="Proteomes" id="UP000263014">
    <property type="component" value="Unassembled WGS sequence"/>
</dbReference>
<comment type="caution">
    <text evidence="1">The sequence shown here is derived from an EMBL/GenBank/DDBJ whole genome shotgun (WGS) entry which is preliminary data.</text>
</comment>
<dbReference type="AlphaFoldDB" id="A0A374NWW9"/>
<sequence>MKCNNCGGKMVKWKYLNSEEMETYLLSEEKRSDSVGTYEEWLRSLHTDELVLTSLKRINLSGVKEKYYVRVIEKTTKNGIKLKHLTKIFCYGTGEVRYEGESRFAPTAIYKVLPIDETIDKVIRNYCKDEVNFDIDVLNNLITKIKKDCDQGDQ</sequence>
<dbReference type="RefSeq" id="WP_117633511.1">
    <property type="nucleotide sequence ID" value="NZ_QSON01000029.1"/>
</dbReference>
<proteinExistence type="predicted"/>
<accession>A0A374NWW9</accession>
<gene>
    <name evidence="1" type="ORF">DXD79_31405</name>
</gene>